<reference evidence="5" key="1">
    <citation type="submission" date="2023-07" db="EMBL/GenBank/DDBJ databases">
        <title>Whole-genome sequencing of a new Methanosarcina sp. Z-7115.</title>
        <authorList>
            <person name="Zhilina T.N."/>
            <person name="Merkel A.Y."/>
        </authorList>
    </citation>
    <scope>NUCLEOTIDE SEQUENCE [LARGE SCALE GENOMIC DNA]</scope>
    <source>
        <strain evidence="5">Z-7115</strain>
    </source>
</reference>
<dbReference type="InterPro" id="IPR011050">
    <property type="entry name" value="Pectin_lyase_fold/virulence"/>
</dbReference>
<protein>
    <submittedName>
        <fullName evidence="4">PGF-pre-PGF domain-containing protein</fullName>
    </submittedName>
</protein>
<feature type="compositionally biased region" description="Low complexity" evidence="2">
    <location>
        <begin position="247"/>
        <end position="258"/>
    </location>
</feature>
<evidence type="ECO:0000313" key="5">
    <source>
        <dbReference type="Proteomes" id="UP001246244"/>
    </source>
</evidence>
<evidence type="ECO:0000256" key="3">
    <source>
        <dbReference type="SAM" id="Phobius"/>
    </source>
</evidence>
<keyword evidence="3" id="KW-0472">Membrane</keyword>
<feature type="transmembrane region" description="Helical" evidence="3">
    <location>
        <begin position="464"/>
        <end position="482"/>
    </location>
</feature>
<dbReference type="EMBL" id="JAVKPK010000077">
    <property type="protein sequence ID" value="MDR7666941.1"/>
    <property type="molecule type" value="Genomic_DNA"/>
</dbReference>
<comment type="caution">
    <text evidence="4">The sequence shown here is derived from an EMBL/GenBank/DDBJ whole genome shotgun (WGS) entry which is preliminary data.</text>
</comment>
<dbReference type="PANTHER" id="PTHR22990:SF15">
    <property type="entry name" value="F-BOX ONLY PROTEIN 10"/>
    <property type="match status" value="1"/>
</dbReference>
<keyword evidence="5" id="KW-1185">Reference proteome</keyword>
<name>A0ABU2D4Q7_9EURY</name>
<dbReference type="PANTHER" id="PTHR22990">
    <property type="entry name" value="F-BOX ONLY PROTEIN"/>
    <property type="match status" value="1"/>
</dbReference>
<evidence type="ECO:0000256" key="2">
    <source>
        <dbReference type="SAM" id="MobiDB-lite"/>
    </source>
</evidence>
<dbReference type="NCBIfam" id="TIGR04213">
    <property type="entry name" value="PGF_pre_PGF"/>
    <property type="match status" value="1"/>
</dbReference>
<dbReference type="RefSeq" id="WP_310576970.1">
    <property type="nucleotide sequence ID" value="NZ_JAVKPK010000077.1"/>
</dbReference>
<keyword evidence="3" id="KW-1133">Transmembrane helix</keyword>
<dbReference type="Gene3D" id="2.160.20.10">
    <property type="entry name" value="Single-stranded right-handed beta-helix, Pectin lyase-like"/>
    <property type="match status" value="1"/>
</dbReference>
<keyword evidence="3" id="KW-0812">Transmembrane</keyword>
<evidence type="ECO:0000313" key="4">
    <source>
        <dbReference type="EMBL" id="MDR7666941.1"/>
    </source>
</evidence>
<proteinExistence type="predicted"/>
<keyword evidence="1" id="KW-0677">Repeat</keyword>
<dbReference type="Proteomes" id="UP001246244">
    <property type="component" value="Unassembled WGS sequence"/>
</dbReference>
<sequence>MWKSKNRVIALLSAFLILMAGSGIGSAAEIIVHNGESLQMAVDNATEGDTIIIEPGTYNQNVTIEKPDITIMSKSGNPDDTIIQGIGMYDGNFYLSNGASGTTFKGITLKGTNDSGGVVCDIYTGGTIENCKIINQAMGISTHMYSEFHVVNNKFIDCNVGVACGEMAIIYVSDNTFIDCGKMVNTDGDPGPLKVELKNNTEISTNESNTTPVTSDPVGSVEPIPTPIVPAEPTPITNETISESDSDSSSGSSHHSSSSGGGGAGGSPEPAKNIQVKEISQNFISNGKDVTFNFTKNATCVESITFRSTTTAGKTTTIVEELKNKSSLVSKLPEGIVYKSFNVWVGNGGYGTSKSIENASVNFKVNTSWVNENNINKSSILLNRYDDKKKEWVELPVNLTNEDDRFLHFTANVPGYSSFAITGTKGERNAIAAKPAQIATSSTVASNTTTIANKIAGENKKTPGFGIISGIVCLFCIFLYRIKRR</sequence>
<feature type="compositionally biased region" description="Low complexity" evidence="2">
    <location>
        <begin position="201"/>
        <end position="211"/>
    </location>
</feature>
<organism evidence="4 5">
    <name type="scientific">Methanosarcina baikalica</name>
    <dbReference type="NCBI Taxonomy" id="3073890"/>
    <lineage>
        <taxon>Archaea</taxon>
        <taxon>Methanobacteriati</taxon>
        <taxon>Methanobacteriota</taxon>
        <taxon>Stenosarchaea group</taxon>
        <taxon>Methanomicrobia</taxon>
        <taxon>Methanosarcinales</taxon>
        <taxon>Methanosarcinaceae</taxon>
        <taxon>Methanosarcina</taxon>
    </lineage>
</organism>
<gene>
    <name evidence="4" type="ORF">RG963_14360</name>
</gene>
<dbReference type="SUPFAM" id="SSF51126">
    <property type="entry name" value="Pectin lyase-like"/>
    <property type="match status" value="1"/>
</dbReference>
<dbReference type="InterPro" id="IPR026453">
    <property type="entry name" value="PGF_pre_PGF"/>
</dbReference>
<feature type="region of interest" description="Disordered" evidence="2">
    <location>
        <begin position="201"/>
        <end position="271"/>
    </location>
</feature>
<dbReference type="InterPro" id="IPR012334">
    <property type="entry name" value="Pectin_lyas_fold"/>
</dbReference>
<feature type="compositionally biased region" description="Pro residues" evidence="2">
    <location>
        <begin position="224"/>
        <end position="233"/>
    </location>
</feature>
<evidence type="ECO:0000256" key="1">
    <source>
        <dbReference type="ARBA" id="ARBA00022737"/>
    </source>
</evidence>
<accession>A0ABU2D4Q7</accession>
<dbReference type="InterPro" id="IPR051550">
    <property type="entry name" value="SCF-Subunits/Alg-Epimerases"/>
</dbReference>